<dbReference type="EMBL" id="JADZLT010000041">
    <property type="protein sequence ID" value="MBH0237138.1"/>
    <property type="molecule type" value="Genomic_DNA"/>
</dbReference>
<keyword evidence="3" id="KW-0812">Transmembrane</keyword>
<gene>
    <name evidence="4" type="ORF">I5731_04835</name>
</gene>
<dbReference type="Proteomes" id="UP000631694">
    <property type="component" value="Unassembled WGS sequence"/>
</dbReference>
<accession>A0A931I0P2</accession>
<dbReference type="Gene3D" id="3.40.50.300">
    <property type="entry name" value="P-loop containing nucleotide triphosphate hydrolases"/>
    <property type="match status" value="1"/>
</dbReference>
<sequence>MSQGTASQTWEDPAPGRAATDAGLVDPAAIVRFVQRYWRRAAVFAGIALALAVVAFLMMPVRYAATALILVDPRTPRVTLQEDVLPGIGSDAVALESIVQVSASDGFVAPLFDKLGIVDDPEFNQRSMFGTMPSRNAMLERFRERIYIARRGITYVVEVSFTSNDREKAARYANTIAETFVAEQSGMRVEAATEAADWLRTRLTALAEAVRKSEAAVAAARAEFGIVDAGNNATVREQELSDLVQQVALARSQAEQARARYDQARIGAADPLSEGAQETSSNVLSDLRLQHAQVVRQMAELQLTYGERHPRLQSLRVQATSLERQITAEVGRQVDQTGRAADAARDQQRALETRLAELERNASAVDEASVRLRGLVREADANRQIYEEFLARFKSTNEQSSLTKSEARIVSRAAPPIKSTRMSPVILGAAALMLGTVAGFGSALVGEALSAAGILRRGERAPRAAATMSGPVASAPAAPAKAVPVAAAPTPAAPRAADETPERRSRRMQLRDRFRRRRAELGTPVRPEPVLDDASPAVAAAPDLPDVDSDVPETADHAGFDDALEMIALPWAVLFARGGEDDSRFAELVIAPATSRAGGRDVAVAVAAVTAAAGVSTVLLTTDAVAPDGSIVRDDTPGLRDLMRGDLPLSALTVDERGLLVLPAGVPDADGTAFDYLSHPALPAVLTALKVKFDAVVVEGPAAGFDRDLPALAATADGLLVVTEPGAVGERAAELLIEQIAPHEDCLTRTAVRPGARPPTSARRRA</sequence>
<organism evidence="4 5">
    <name type="scientific">Methylobrevis albus</name>
    <dbReference type="NCBI Taxonomy" id="2793297"/>
    <lineage>
        <taxon>Bacteria</taxon>
        <taxon>Pseudomonadati</taxon>
        <taxon>Pseudomonadota</taxon>
        <taxon>Alphaproteobacteria</taxon>
        <taxon>Hyphomicrobiales</taxon>
        <taxon>Pleomorphomonadaceae</taxon>
        <taxon>Methylobrevis</taxon>
    </lineage>
</organism>
<name>A0A931I0P2_9HYPH</name>
<dbReference type="InterPro" id="IPR050445">
    <property type="entry name" value="Bact_polysacc_biosynth/exp"/>
</dbReference>
<keyword evidence="3" id="KW-1133">Transmembrane helix</keyword>
<evidence type="ECO:0008006" key="6">
    <source>
        <dbReference type="Google" id="ProtNLM"/>
    </source>
</evidence>
<keyword evidence="5" id="KW-1185">Reference proteome</keyword>
<reference evidence="4" key="1">
    <citation type="submission" date="2020-12" db="EMBL/GenBank/DDBJ databases">
        <title>Methylobrevis albus sp. nov., isolated from fresh water lack sediment.</title>
        <authorList>
            <person name="Zou Q."/>
        </authorList>
    </citation>
    <scope>NUCLEOTIDE SEQUENCE</scope>
    <source>
        <strain evidence="4">L22</strain>
    </source>
</reference>
<feature type="coiled-coil region" evidence="1">
    <location>
        <begin position="203"/>
        <end position="260"/>
    </location>
</feature>
<feature type="coiled-coil region" evidence="1">
    <location>
        <begin position="341"/>
        <end position="368"/>
    </location>
</feature>
<feature type="compositionally biased region" description="Basic residues" evidence="2">
    <location>
        <begin position="504"/>
        <end position="518"/>
    </location>
</feature>
<comment type="caution">
    <text evidence="4">The sequence shown here is derived from an EMBL/GenBank/DDBJ whole genome shotgun (WGS) entry which is preliminary data.</text>
</comment>
<keyword evidence="1" id="KW-0175">Coiled coil</keyword>
<evidence type="ECO:0000256" key="2">
    <source>
        <dbReference type="SAM" id="MobiDB-lite"/>
    </source>
</evidence>
<dbReference type="AlphaFoldDB" id="A0A931I0P2"/>
<keyword evidence="3" id="KW-0472">Membrane</keyword>
<protein>
    <recommendedName>
        <fullName evidence="6">Lipopolysaccharide biosynthesis protein</fullName>
    </recommendedName>
</protein>
<evidence type="ECO:0000313" key="5">
    <source>
        <dbReference type="Proteomes" id="UP000631694"/>
    </source>
</evidence>
<feature type="compositionally biased region" description="Low complexity" evidence="2">
    <location>
        <begin position="483"/>
        <end position="495"/>
    </location>
</feature>
<dbReference type="InterPro" id="IPR027417">
    <property type="entry name" value="P-loop_NTPase"/>
</dbReference>
<dbReference type="SUPFAM" id="SSF52540">
    <property type="entry name" value="P-loop containing nucleoside triphosphate hydrolases"/>
    <property type="match status" value="1"/>
</dbReference>
<evidence type="ECO:0000256" key="3">
    <source>
        <dbReference type="SAM" id="Phobius"/>
    </source>
</evidence>
<dbReference type="PANTHER" id="PTHR32309">
    <property type="entry name" value="TYROSINE-PROTEIN KINASE"/>
    <property type="match status" value="1"/>
</dbReference>
<dbReference type="PANTHER" id="PTHR32309:SF13">
    <property type="entry name" value="FERRIC ENTEROBACTIN TRANSPORT PROTEIN FEPE"/>
    <property type="match status" value="1"/>
</dbReference>
<feature type="transmembrane region" description="Helical" evidence="3">
    <location>
        <begin position="41"/>
        <end position="61"/>
    </location>
</feature>
<dbReference type="RefSeq" id="WP_197310240.1">
    <property type="nucleotide sequence ID" value="NZ_JADZLT010000041.1"/>
</dbReference>
<dbReference type="GO" id="GO:0004713">
    <property type="term" value="F:protein tyrosine kinase activity"/>
    <property type="evidence" value="ECO:0007669"/>
    <property type="project" value="TreeGrafter"/>
</dbReference>
<evidence type="ECO:0000313" key="4">
    <source>
        <dbReference type="EMBL" id="MBH0237138.1"/>
    </source>
</evidence>
<dbReference type="GO" id="GO:0005886">
    <property type="term" value="C:plasma membrane"/>
    <property type="evidence" value="ECO:0007669"/>
    <property type="project" value="TreeGrafter"/>
</dbReference>
<feature type="region of interest" description="Disordered" evidence="2">
    <location>
        <begin position="483"/>
        <end position="531"/>
    </location>
</feature>
<evidence type="ECO:0000256" key="1">
    <source>
        <dbReference type="SAM" id="Coils"/>
    </source>
</evidence>
<proteinExistence type="predicted"/>